<feature type="binding site" evidence="9">
    <location>
        <begin position="107"/>
        <end position="114"/>
    </location>
    <ligand>
        <name>ATP</name>
        <dbReference type="ChEBI" id="CHEBI:30616"/>
    </ligand>
</feature>
<keyword evidence="6 9" id="KW-0408">Iron</keyword>
<evidence type="ECO:0000256" key="4">
    <source>
        <dbReference type="ARBA" id="ARBA00022741"/>
    </source>
</evidence>
<evidence type="ECO:0000256" key="6">
    <source>
        <dbReference type="ARBA" id="ARBA00023004"/>
    </source>
</evidence>
<dbReference type="AlphaFoldDB" id="A0A177NSP2"/>
<evidence type="ECO:0000259" key="10">
    <source>
        <dbReference type="Pfam" id="PF01883"/>
    </source>
</evidence>
<dbReference type="InterPro" id="IPR002744">
    <property type="entry name" value="MIP18-like"/>
</dbReference>
<dbReference type="Gene3D" id="3.40.50.300">
    <property type="entry name" value="P-loop containing nucleotide triphosphate hydrolases"/>
    <property type="match status" value="1"/>
</dbReference>
<dbReference type="GO" id="GO:0140663">
    <property type="term" value="F:ATP-dependent FeS chaperone activity"/>
    <property type="evidence" value="ECO:0007669"/>
    <property type="project" value="InterPro"/>
</dbReference>
<dbReference type="GO" id="GO:0005829">
    <property type="term" value="C:cytosol"/>
    <property type="evidence" value="ECO:0007669"/>
    <property type="project" value="TreeGrafter"/>
</dbReference>
<evidence type="ECO:0000256" key="9">
    <source>
        <dbReference type="HAMAP-Rule" id="MF_02040"/>
    </source>
</evidence>
<dbReference type="SUPFAM" id="SSF52540">
    <property type="entry name" value="P-loop containing nucleoside triphosphate hydrolases"/>
    <property type="match status" value="1"/>
</dbReference>
<comment type="similarity">
    <text evidence="1">In the N-terminal section; belongs to the MIP18 family.</text>
</comment>
<dbReference type="CDD" id="cd02037">
    <property type="entry name" value="Mrp_NBP35"/>
    <property type="match status" value="1"/>
</dbReference>
<dbReference type="InterPro" id="IPR033756">
    <property type="entry name" value="YlxH/NBP35"/>
</dbReference>
<comment type="function">
    <text evidence="9">Binds and transfers iron-sulfur (Fe-S) clusters to target apoproteins. Can hydrolyze ATP.</text>
</comment>
<dbReference type="RefSeq" id="WP_066977205.1">
    <property type="nucleotide sequence ID" value="NZ_LUUI01000026.1"/>
</dbReference>
<dbReference type="Pfam" id="PF10609">
    <property type="entry name" value="ParA"/>
    <property type="match status" value="1"/>
</dbReference>
<dbReference type="GO" id="GO:0005524">
    <property type="term" value="F:ATP binding"/>
    <property type="evidence" value="ECO:0007669"/>
    <property type="project" value="UniProtKB-UniRule"/>
</dbReference>
<dbReference type="FunFam" id="3.40.50.300:FF:000418">
    <property type="entry name" value="Iron-sulfur cluster carrier protein"/>
    <property type="match status" value="1"/>
</dbReference>
<dbReference type="InterPro" id="IPR027417">
    <property type="entry name" value="P-loop_NTPase"/>
</dbReference>
<organism evidence="11 12">
    <name type="scientific">Methylomonas lenta</name>
    <dbReference type="NCBI Taxonomy" id="980561"/>
    <lineage>
        <taxon>Bacteria</taxon>
        <taxon>Pseudomonadati</taxon>
        <taxon>Pseudomonadota</taxon>
        <taxon>Gammaproteobacteria</taxon>
        <taxon>Methylococcales</taxon>
        <taxon>Methylococcaceae</taxon>
        <taxon>Methylomonas</taxon>
    </lineage>
</organism>
<evidence type="ECO:0000256" key="2">
    <source>
        <dbReference type="ARBA" id="ARBA00008205"/>
    </source>
</evidence>
<evidence type="ECO:0000256" key="5">
    <source>
        <dbReference type="ARBA" id="ARBA00022840"/>
    </source>
</evidence>
<protein>
    <recommendedName>
        <fullName evidence="9">Iron-sulfur cluster carrier protein</fullName>
    </recommendedName>
</protein>
<dbReference type="PANTHER" id="PTHR42961:SF2">
    <property type="entry name" value="IRON-SULFUR PROTEIN NUBPL"/>
    <property type="match status" value="1"/>
</dbReference>
<dbReference type="InterPro" id="IPR044304">
    <property type="entry name" value="NUBPL-like"/>
</dbReference>
<dbReference type="Pfam" id="PF01883">
    <property type="entry name" value="FeS_assembly_P"/>
    <property type="match status" value="1"/>
</dbReference>
<reference evidence="11 12" key="1">
    <citation type="submission" date="2016-03" db="EMBL/GenBank/DDBJ databases">
        <authorList>
            <person name="Ploux O."/>
        </authorList>
    </citation>
    <scope>NUCLEOTIDE SEQUENCE [LARGE SCALE GENOMIC DNA]</scope>
    <source>
        <strain evidence="11 12">R-45370</strain>
    </source>
</reference>
<sequence length="363" mass="38547">MAGIDKVVVENLLKTFIDPNVATDLVSAKSVKHIAIDGADVSIKIELGYPAKSYLPELKEKLAQKLATLPGIGNIEVIVEVNIVSHAVQKTLKPLPNVKNIIAIASGKGGVGKSTTSVNLALALAAEGANVGILDADIYGPSIPTMLGLSGKPETLDGKMMLPKVSFGIQTISIGYMVDPDQPMIWRGPMVTGALQQLLTQTQWSNLDYLIIDLPPGTGDIQLTLAQQIPVSGAVVVTTPQDIALIDAQRGIGMFEKVNVPILGLVENMSIHICSQCGHEEAIFGQGGGLAMSEKNDIELLGSLPLDINIRKLADSGRPTVVAEPDSRAAEMYKAIARKMAAKLAMRTRDYSGKFPNIVIQNT</sequence>
<keyword evidence="7 9" id="KW-0411">Iron-sulfur</keyword>
<dbReference type="OrthoDB" id="9809679at2"/>
<dbReference type="NCBIfam" id="NF008669">
    <property type="entry name" value="PRK11670.1"/>
    <property type="match status" value="1"/>
</dbReference>
<dbReference type="Proteomes" id="UP000078476">
    <property type="component" value="Unassembled WGS sequence"/>
</dbReference>
<keyword evidence="9" id="KW-0378">Hydrolase</keyword>
<evidence type="ECO:0000256" key="1">
    <source>
        <dbReference type="ARBA" id="ARBA00007352"/>
    </source>
</evidence>
<dbReference type="GO" id="GO:0051539">
    <property type="term" value="F:4 iron, 4 sulfur cluster binding"/>
    <property type="evidence" value="ECO:0007669"/>
    <property type="project" value="TreeGrafter"/>
</dbReference>
<keyword evidence="12" id="KW-1185">Reference proteome</keyword>
<dbReference type="PANTHER" id="PTHR42961">
    <property type="entry name" value="IRON-SULFUR PROTEIN NUBPL"/>
    <property type="match status" value="1"/>
</dbReference>
<keyword evidence="3 9" id="KW-0479">Metal-binding</keyword>
<comment type="similarity">
    <text evidence="8 9">Belongs to the Mrp/NBP35 ATP-binding proteins family.</text>
</comment>
<evidence type="ECO:0000313" key="12">
    <source>
        <dbReference type="Proteomes" id="UP000078476"/>
    </source>
</evidence>
<dbReference type="Gene3D" id="3.30.300.130">
    <property type="entry name" value="Fe-S cluster assembly (FSCA)"/>
    <property type="match status" value="1"/>
</dbReference>
<evidence type="ECO:0000313" key="11">
    <source>
        <dbReference type="EMBL" id="OAI20921.1"/>
    </source>
</evidence>
<name>A0A177NSP2_9GAMM</name>
<feature type="domain" description="MIP18 family-like" evidence="10">
    <location>
        <begin position="8"/>
        <end position="77"/>
    </location>
</feature>
<dbReference type="GO" id="GO:0046872">
    <property type="term" value="F:metal ion binding"/>
    <property type="evidence" value="ECO:0007669"/>
    <property type="project" value="UniProtKB-KW"/>
</dbReference>
<dbReference type="InterPro" id="IPR000808">
    <property type="entry name" value="Mrp-like_CS"/>
</dbReference>
<evidence type="ECO:0000256" key="8">
    <source>
        <dbReference type="ARBA" id="ARBA00024036"/>
    </source>
</evidence>
<evidence type="ECO:0000256" key="7">
    <source>
        <dbReference type="ARBA" id="ARBA00023014"/>
    </source>
</evidence>
<accession>A0A177NSP2</accession>
<comment type="subunit">
    <text evidence="9">Homodimer.</text>
</comment>
<dbReference type="STRING" id="980561.A1359_20210"/>
<proteinExistence type="inferred from homology"/>
<dbReference type="SUPFAM" id="SSF117916">
    <property type="entry name" value="Fe-S cluster assembly (FSCA) domain-like"/>
    <property type="match status" value="1"/>
</dbReference>
<dbReference type="GO" id="GO:0016887">
    <property type="term" value="F:ATP hydrolysis activity"/>
    <property type="evidence" value="ECO:0007669"/>
    <property type="project" value="UniProtKB-UniRule"/>
</dbReference>
<comment type="similarity">
    <text evidence="2">In the C-terminal section; belongs to the Mrp/NBP35 ATP-binding proteins family.</text>
</comment>
<dbReference type="PROSITE" id="PS01215">
    <property type="entry name" value="MRP"/>
    <property type="match status" value="1"/>
</dbReference>
<gene>
    <name evidence="11" type="ORF">A1359_20210</name>
</gene>
<evidence type="ECO:0000256" key="3">
    <source>
        <dbReference type="ARBA" id="ARBA00022723"/>
    </source>
</evidence>
<dbReference type="HAMAP" id="MF_02040">
    <property type="entry name" value="Mrp_NBP35"/>
    <property type="match status" value="1"/>
</dbReference>
<comment type="caution">
    <text evidence="11">The sequence shown here is derived from an EMBL/GenBank/DDBJ whole genome shotgun (WGS) entry which is preliminary data.</text>
</comment>
<dbReference type="InterPro" id="IPR019591">
    <property type="entry name" value="Mrp/NBP35_ATP-bd"/>
</dbReference>
<keyword evidence="4 9" id="KW-0547">Nucleotide-binding</keyword>
<dbReference type="InterPro" id="IPR034904">
    <property type="entry name" value="FSCA_dom_sf"/>
</dbReference>
<keyword evidence="5 9" id="KW-0067">ATP-binding</keyword>
<dbReference type="GO" id="GO:0016226">
    <property type="term" value="P:iron-sulfur cluster assembly"/>
    <property type="evidence" value="ECO:0007669"/>
    <property type="project" value="InterPro"/>
</dbReference>
<dbReference type="EMBL" id="LUUI01000026">
    <property type="protein sequence ID" value="OAI20921.1"/>
    <property type="molecule type" value="Genomic_DNA"/>
</dbReference>